<keyword evidence="15" id="KW-1185">Reference proteome</keyword>
<dbReference type="Proteomes" id="UP000799536">
    <property type="component" value="Unassembled WGS sequence"/>
</dbReference>
<keyword evidence="8 10" id="KW-0539">Nucleus</keyword>
<dbReference type="AlphaFoldDB" id="A0A9P4MTW3"/>
<evidence type="ECO:0000259" key="13">
    <source>
        <dbReference type="Pfam" id="PF22916"/>
    </source>
</evidence>
<feature type="domain" description="UTP25 NTP hydrolase-like" evidence="13">
    <location>
        <begin position="178"/>
        <end position="436"/>
    </location>
</feature>
<feature type="region of interest" description="Disordered" evidence="11">
    <location>
        <begin position="1"/>
        <end position="96"/>
    </location>
</feature>
<dbReference type="FunFam" id="3.40.50.300:FF:002356">
    <property type="entry name" value="U3 small nucleolar RNA-associated protein 25"/>
    <property type="match status" value="1"/>
</dbReference>
<evidence type="ECO:0000313" key="14">
    <source>
        <dbReference type="EMBL" id="KAF2202462.1"/>
    </source>
</evidence>
<dbReference type="GO" id="GO:0019843">
    <property type="term" value="F:rRNA binding"/>
    <property type="evidence" value="ECO:0007669"/>
    <property type="project" value="TreeGrafter"/>
</dbReference>
<keyword evidence="7 10" id="KW-0698">rRNA processing</keyword>
<evidence type="ECO:0000256" key="4">
    <source>
        <dbReference type="ARBA" id="ARBA00011192"/>
    </source>
</evidence>
<accession>A0A9P4MTW3</accession>
<evidence type="ECO:0000256" key="1">
    <source>
        <dbReference type="ARBA" id="ARBA00002883"/>
    </source>
</evidence>
<dbReference type="InterPro" id="IPR027417">
    <property type="entry name" value="P-loop_NTPase"/>
</dbReference>
<feature type="compositionally biased region" description="Basic and acidic residues" evidence="11">
    <location>
        <begin position="38"/>
        <end position="51"/>
    </location>
</feature>
<keyword evidence="6 10" id="KW-0690">Ribosome biogenesis</keyword>
<dbReference type="Gene3D" id="3.40.50.300">
    <property type="entry name" value="P-loop containing nucleotide triphosphate hydrolases"/>
    <property type="match status" value="1"/>
</dbReference>
<gene>
    <name evidence="14" type="ORF">GQ43DRAFT_439698</name>
</gene>
<dbReference type="Pfam" id="PF06862">
    <property type="entry name" value="Utp25_C"/>
    <property type="match status" value="1"/>
</dbReference>
<dbReference type="SUPFAM" id="SSF52540">
    <property type="entry name" value="P-loop containing nucleoside triphosphate hydrolases"/>
    <property type="match status" value="1"/>
</dbReference>
<dbReference type="OrthoDB" id="10264378at2759"/>
<evidence type="ECO:0000256" key="5">
    <source>
        <dbReference type="ARBA" id="ARBA00015422"/>
    </source>
</evidence>
<comment type="caution">
    <text evidence="14">The sequence shown here is derived from an EMBL/GenBank/DDBJ whole genome shotgun (WGS) entry which is preliminary data.</text>
</comment>
<evidence type="ECO:0000256" key="9">
    <source>
        <dbReference type="ARBA" id="ARBA00023274"/>
    </source>
</evidence>
<evidence type="ECO:0000256" key="10">
    <source>
        <dbReference type="RuleBase" id="RU365070"/>
    </source>
</evidence>
<evidence type="ECO:0000256" key="8">
    <source>
        <dbReference type="ARBA" id="ARBA00023242"/>
    </source>
</evidence>
<dbReference type="InterPro" id="IPR053939">
    <property type="entry name" value="UTP25_C"/>
</dbReference>
<name>A0A9P4MTW3_9PLEO</name>
<dbReference type="InterPro" id="IPR010678">
    <property type="entry name" value="UTP25"/>
</dbReference>
<proteinExistence type="inferred from homology"/>
<evidence type="ECO:0000256" key="3">
    <source>
        <dbReference type="ARBA" id="ARBA00009223"/>
    </source>
</evidence>
<evidence type="ECO:0000256" key="11">
    <source>
        <dbReference type="SAM" id="MobiDB-lite"/>
    </source>
</evidence>
<feature type="compositionally biased region" description="Acidic residues" evidence="11">
    <location>
        <begin position="52"/>
        <end position="85"/>
    </location>
</feature>
<comment type="function">
    <text evidence="1 10">DEAD-box RNA helicase-like protein required for pre-18S rRNA processing, specifically at sites A0, A1, and A2.</text>
</comment>
<evidence type="ECO:0000256" key="7">
    <source>
        <dbReference type="ARBA" id="ARBA00022552"/>
    </source>
</evidence>
<dbReference type="Pfam" id="PF22916">
    <property type="entry name" value="UTP25_NTPase-like"/>
    <property type="match status" value="1"/>
</dbReference>
<dbReference type="GO" id="GO:0032040">
    <property type="term" value="C:small-subunit processome"/>
    <property type="evidence" value="ECO:0007669"/>
    <property type="project" value="TreeGrafter"/>
</dbReference>
<dbReference type="PANTHER" id="PTHR12933:SF0">
    <property type="entry name" value="U3 SMALL NUCLEOLAR RNA-ASSOCIATED PROTEIN 25 HOMOLOG"/>
    <property type="match status" value="1"/>
</dbReference>
<comment type="subcellular location">
    <subcellularLocation>
        <location evidence="2 10">Nucleus</location>
        <location evidence="2 10">Nucleolus</location>
    </subcellularLocation>
</comment>
<dbReference type="InterPro" id="IPR053940">
    <property type="entry name" value="UTP25_NTPase-like"/>
</dbReference>
<dbReference type="GO" id="GO:0034511">
    <property type="term" value="F:U3 snoRNA binding"/>
    <property type="evidence" value="ECO:0007669"/>
    <property type="project" value="InterPro"/>
</dbReference>
<organism evidence="14 15">
    <name type="scientific">Delitschia confertaspora ATCC 74209</name>
    <dbReference type="NCBI Taxonomy" id="1513339"/>
    <lineage>
        <taxon>Eukaryota</taxon>
        <taxon>Fungi</taxon>
        <taxon>Dikarya</taxon>
        <taxon>Ascomycota</taxon>
        <taxon>Pezizomycotina</taxon>
        <taxon>Dothideomycetes</taxon>
        <taxon>Pleosporomycetidae</taxon>
        <taxon>Pleosporales</taxon>
        <taxon>Delitschiaceae</taxon>
        <taxon>Delitschia</taxon>
    </lineage>
</organism>
<dbReference type="GO" id="GO:0000462">
    <property type="term" value="P:maturation of SSU-rRNA from tricistronic rRNA transcript (SSU-rRNA, 5.8S rRNA, LSU-rRNA)"/>
    <property type="evidence" value="ECO:0007669"/>
    <property type="project" value="TreeGrafter"/>
</dbReference>
<comment type="subunit">
    <text evidence="4 10">Component of the ribosomal small subunit (SSU) processome composed of at least 40 protein subunits and snoRNA U3.</text>
</comment>
<comment type="similarity">
    <text evidence="3 10">Belongs to the UTP25 family.</text>
</comment>
<dbReference type="PANTHER" id="PTHR12933">
    <property type="entry name" value="ORF PROTEIN-RELATED"/>
    <property type="match status" value="1"/>
</dbReference>
<evidence type="ECO:0000256" key="2">
    <source>
        <dbReference type="ARBA" id="ARBA00004604"/>
    </source>
</evidence>
<dbReference type="EMBL" id="ML993936">
    <property type="protein sequence ID" value="KAF2202462.1"/>
    <property type="molecule type" value="Genomic_DNA"/>
</dbReference>
<sequence>MSEEEVEQQPVRAFNALLEAFKQSESDSKPKKKRRKLEHSPDREESERLSPDLEEEDEAESGAVDEEDMNGAEDEDMDEDEDSTDPFEVHFANPEGNELSRRLKAIAKNQWTTKKIDTDAHSKCILQIPGTDEDAPPRRKIRSTKDLKLKNRLVETGEEILSSFSSSEQSIVPAIFNYQSVLYGSRTVKNAPRLRHIAALHALNHIFKTRDRIIKNNAKVSTAQDDSDAEYRDQGFTRPKVLILLETKQSCARFVQAMTEICHFEQQENKKRFLDSYYLPEEKFTDDKPEDFREIFEGNDENEFRIGLKFTRKTVKFFSKFYNSDFILASPLGLRRAIEAGGDPKKKDSDFLSSIELVIMDQADAIQMQNWEHVEYVFEHLNLQPKDAHGCDFSRVRNWYLDGQSKHLRQTLLFSAYITPEINNLFKVHMQNVSGRLKHHPDYTNTNILQTMPNLSIRQTFTRYDSPSILSDPDARFKFFTTAIVPMITKLPKPSDGKGGQGVLVFIPSYHDYTRIRNYFAASTATENISFGNMSEYVDPTSQRRARSHFMTGRHSVLLYTGRAHHFTRPQIRGVKRVVFYGVPENPIFYEEVVGFIGASLGRGEVEKRDTWVKALFSKYEALSLERVVGTERAKRMVGGRDDVFDFT</sequence>
<evidence type="ECO:0000256" key="6">
    <source>
        <dbReference type="ARBA" id="ARBA00022517"/>
    </source>
</evidence>
<feature type="domain" description="UTP25 C-terminal" evidence="12">
    <location>
        <begin position="454"/>
        <end position="647"/>
    </location>
</feature>
<evidence type="ECO:0000313" key="15">
    <source>
        <dbReference type="Proteomes" id="UP000799536"/>
    </source>
</evidence>
<evidence type="ECO:0000259" key="12">
    <source>
        <dbReference type="Pfam" id="PF06862"/>
    </source>
</evidence>
<protein>
    <recommendedName>
        <fullName evidence="5 10">U3 small nucleolar RNA-associated protein 25</fullName>
        <shortName evidence="10">U3 snoRNA-associated protein 25</shortName>
    </recommendedName>
</protein>
<reference evidence="14" key="1">
    <citation type="journal article" date="2020" name="Stud. Mycol.">
        <title>101 Dothideomycetes genomes: a test case for predicting lifestyles and emergence of pathogens.</title>
        <authorList>
            <person name="Haridas S."/>
            <person name="Albert R."/>
            <person name="Binder M."/>
            <person name="Bloem J."/>
            <person name="Labutti K."/>
            <person name="Salamov A."/>
            <person name="Andreopoulos B."/>
            <person name="Baker S."/>
            <person name="Barry K."/>
            <person name="Bills G."/>
            <person name="Bluhm B."/>
            <person name="Cannon C."/>
            <person name="Castanera R."/>
            <person name="Culley D."/>
            <person name="Daum C."/>
            <person name="Ezra D."/>
            <person name="Gonzalez J."/>
            <person name="Henrissat B."/>
            <person name="Kuo A."/>
            <person name="Liang C."/>
            <person name="Lipzen A."/>
            <person name="Lutzoni F."/>
            <person name="Magnuson J."/>
            <person name="Mondo S."/>
            <person name="Nolan M."/>
            <person name="Ohm R."/>
            <person name="Pangilinan J."/>
            <person name="Park H.-J."/>
            <person name="Ramirez L."/>
            <person name="Alfaro M."/>
            <person name="Sun H."/>
            <person name="Tritt A."/>
            <person name="Yoshinaga Y."/>
            <person name="Zwiers L.-H."/>
            <person name="Turgeon B."/>
            <person name="Goodwin S."/>
            <person name="Spatafora J."/>
            <person name="Crous P."/>
            <person name="Grigoriev I."/>
        </authorList>
    </citation>
    <scope>NUCLEOTIDE SEQUENCE</scope>
    <source>
        <strain evidence="14">ATCC 74209</strain>
    </source>
</reference>
<keyword evidence="9 10" id="KW-0687">Ribonucleoprotein</keyword>